<dbReference type="STRING" id="113562.SAMN04489716_5344"/>
<dbReference type="AlphaFoldDB" id="A0A1H2C7P4"/>
<gene>
    <name evidence="2" type="ORF">SAMN04489716_5344</name>
</gene>
<proteinExistence type="predicted"/>
<dbReference type="Proteomes" id="UP000198688">
    <property type="component" value="Chromosome I"/>
</dbReference>
<keyword evidence="3" id="KW-1185">Reference proteome</keyword>
<sequence length="732" mass="77144">MGAFPSVIAEPSRTSVVMARGSGGSPSQPGARRGTASALNWVGEQLAVVGPDPHGAIASLAALMPPESGVVTVVGQLAGPDDWAFLTEALPIAVPPGSAARLAVSGAGMDAAGSGPPAAALARQLQADVYAPSGQLLLIPGGGMFAIDGWRWFAPDGRVRRGGRRHPRPHWEAEVDTLVRHAAPGVRAYAVPAGIWLFTDAPHLPEPGLDDLVLAVPMDRDRVTVVLGRPGTPPPDAEAVFSLVEALDPSMLIASYGDAAGAALQLAGTVARHWDTPVEVATGLPTLDGADRLVSVSLDADGQGWWTPPVSRLRCTADGPPVPVGPVDFLADLRPAGPGSYRLNERWVVEATQFGLWVRPPFAGQHLGDVRRRPGQSRRLMILVGLPGLPLPDDVLPVLHMLLNRLTAEARARVDFEPAELDHLLTPDSTDRPDVVLAAQRSTPPRWWHRDSRFFAVLLTVDGPTGTVRTDAGDVEPGQLGEILAAYRDPDPRPVLLIGSAPVAPDVEQLLADQLQAVTIGRRADGWWASLPRRVDRQPRPAIRLTTAFPFSDDDLATVLTPPRPAPPRAPSGPPGAAPLQAPFGPAGAAPLRAPSGPSDAAPLLALAPVPEGFPAGDGSRTVVAARGPDQRQPFRLDGRPVTAWEFAIAVADQRPGWAGRPEPVRLEVGEIAEPMLRLLANYLRAPVSARSRLVADVPSATAASGWFTVTPRDGGVDPSSVDPHQRSFPQR</sequence>
<feature type="compositionally biased region" description="Low complexity" evidence="1">
    <location>
        <begin position="578"/>
        <end position="597"/>
    </location>
</feature>
<feature type="compositionally biased region" description="Pro residues" evidence="1">
    <location>
        <begin position="562"/>
        <end position="577"/>
    </location>
</feature>
<evidence type="ECO:0000313" key="2">
    <source>
        <dbReference type="EMBL" id="SDT66389.1"/>
    </source>
</evidence>
<feature type="region of interest" description="Disordered" evidence="1">
    <location>
        <begin position="554"/>
        <end position="597"/>
    </location>
</feature>
<evidence type="ECO:0000313" key="3">
    <source>
        <dbReference type="Proteomes" id="UP000198688"/>
    </source>
</evidence>
<accession>A0A1H2C7P4</accession>
<feature type="region of interest" description="Disordered" evidence="1">
    <location>
        <begin position="707"/>
        <end position="732"/>
    </location>
</feature>
<organism evidence="2 3">
    <name type="scientific">Actinoplanes derwentensis</name>
    <dbReference type="NCBI Taxonomy" id="113562"/>
    <lineage>
        <taxon>Bacteria</taxon>
        <taxon>Bacillati</taxon>
        <taxon>Actinomycetota</taxon>
        <taxon>Actinomycetes</taxon>
        <taxon>Micromonosporales</taxon>
        <taxon>Micromonosporaceae</taxon>
        <taxon>Actinoplanes</taxon>
    </lineage>
</organism>
<dbReference type="EMBL" id="LT629758">
    <property type="protein sequence ID" value="SDT66389.1"/>
    <property type="molecule type" value="Genomic_DNA"/>
</dbReference>
<protein>
    <submittedName>
        <fullName evidence="2">Uncharacterized protein</fullName>
    </submittedName>
</protein>
<reference evidence="2 3" key="1">
    <citation type="submission" date="2016-10" db="EMBL/GenBank/DDBJ databases">
        <authorList>
            <person name="de Groot N.N."/>
        </authorList>
    </citation>
    <scope>NUCLEOTIDE SEQUENCE [LARGE SCALE GENOMIC DNA]</scope>
    <source>
        <strain evidence="2 3">DSM 43941</strain>
    </source>
</reference>
<name>A0A1H2C7P4_9ACTN</name>
<evidence type="ECO:0000256" key="1">
    <source>
        <dbReference type="SAM" id="MobiDB-lite"/>
    </source>
</evidence>